<proteinExistence type="predicted"/>
<evidence type="ECO:0000256" key="1">
    <source>
        <dbReference type="SAM" id="MobiDB-lite"/>
    </source>
</evidence>
<dbReference type="VEuPathDB" id="FungiDB:BD410DRAFT_789426"/>
<evidence type="ECO:0000313" key="3">
    <source>
        <dbReference type="Proteomes" id="UP000294933"/>
    </source>
</evidence>
<feature type="region of interest" description="Disordered" evidence="1">
    <location>
        <begin position="355"/>
        <end position="382"/>
    </location>
</feature>
<evidence type="ECO:0000313" key="2">
    <source>
        <dbReference type="EMBL" id="TDL21687.1"/>
    </source>
</evidence>
<keyword evidence="3" id="KW-1185">Reference proteome</keyword>
<accession>A0A4Y7Q212</accession>
<organism evidence="2 3">
    <name type="scientific">Rickenella mellea</name>
    <dbReference type="NCBI Taxonomy" id="50990"/>
    <lineage>
        <taxon>Eukaryota</taxon>
        <taxon>Fungi</taxon>
        <taxon>Dikarya</taxon>
        <taxon>Basidiomycota</taxon>
        <taxon>Agaricomycotina</taxon>
        <taxon>Agaricomycetes</taxon>
        <taxon>Hymenochaetales</taxon>
        <taxon>Rickenellaceae</taxon>
        <taxon>Rickenella</taxon>
    </lineage>
</organism>
<sequence length="382" mass="44302">MSAVTPPQNQRKILSLNEEHLQLLTGIASFIGVPVELENVSDTLTKLDGAVALQEKRLAEAIQIRQACHRTYEALHHSFKAFMSRLKSDPQTQKTLQSHHAEHMRALRHEHVAATLFDDLKSRRTDCIRKKTACEEDIEKCKEMKTRLKAIYETVFEVEKGPFCSYTPKCYPEEYKVRKALAKAKGDLHEDMSLLKREENAYDFLRHAERVCQDSLAKYENAIRPDSLQKPRDLVKEGDRLLGKARCLLKSAKDAQRLIDCDGLLKLVPCRTCTTMTNRCEEERKFRESVVPLVENIPQLVRSIQTEASWCHHRICQYRRDVEFTERLVEAHEERLADVRRSIFEHAMNSARYRVRQNETDTTNQSAEHLPPYELIESQSQS</sequence>
<dbReference type="Proteomes" id="UP000294933">
    <property type="component" value="Unassembled WGS sequence"/>
</dbReference>
<dbReference type="AlphaFoldDB" id="A0A4Y7Q212"/>
<protein>
    <submittedName>
        <fullName evidence="2">Uncharacterized protein</fullName>
    </submittedName>
</protein>
<name>A0A4Y7Q212_9AGAM</name>
<reference evidence="2 3" key="1">
    <citation type="submission" date="2018-06" db="EMBL/GenBank/DDBJ databases">
        <title>A transcriptomic atlas of mushroom development highlights an independent origin of complex multicellularity.</title>
        <authorList>
            <consortium name="DOE Joint Genome Institute"/>
            <person name="Krizsan K."/>
            <person name="Almasi E."/>
            <person name="Merenyi Z."/>
            <person name="Sahu N."/>
            <person name="Viragh M."/>
            <person name="Koszo T."/>
            <person name="Mondo S."/>
            <person name="Kiss B."/>
            <person name="Balint B."/>
            <person name="Kues U."/>
            <person name="Barry K."/>
            <person name="Hegedus J.C."/>
            <person name="Henrissat B."/>
            <person name="Johnson J."/>
            <person name="Lipzen A."/>
            <person name="Ohm R."/>
            <person name="Nagy I."/>
            <person name="Pangilinan J."/>
            <person name="Yan J."/>
            <person name="Xiong Y."/>
            <person name="Grigoriev I.V."/>
            <person name="Hibbett D.S."/>
            <person name="Nagy L.G."/>
        </authorList>
    </citation>
    <scope>NUCLEOTIDE SEQUENCE [LARGE SCALE GENOMIC DNA]</scope>
    <source>
        <strain evidence="2 3">SZMC22713</strain>
    </source>
</reference>
<dbReference type="EMBL" id="ML170179">
    <property type="protein sequence ID" value="TDL21687.1"/>
    <property type="molecule type" value="Genomic_DNA"/>
</dbReference>
<gene>
    <name evidence="2" type="ORF">BD410DRAFT_789426</name>
</gene>